<organism evidence="4 5">
    <name type="scientific">Pseudomonas deceptionensis</name>
    <dbReference type="NCBI Taxonomy" id="882211"/>
    <lineage>
        <taxon>Bacteria</taxon>
        <taxon>Pseudomonadati</taxon>
        <taxon>Pseudomonadota</taxon>
        <taxon>Gammaproteobacteria</taxon>
        <taxon>Pseudomonadales</taxon>
        <taxon>Pseudomonadaceae</taxon>
        <taxon>Pseudomonas</taxon>
    </lineage>
</organism>
<gene>
    <name evidence="4" type="ORF">SAMN04489800_2969</name>
</gene>
<evidence type="ECO:0000313" key="5">
    <source>
        <dbReference type="Proteomes" id="UP000183613"/>
    </source>
</evidence>
<evidence type="ECO:0000256" key="1">
    <source>
        <dbReference type="ARBA" id="ARBA00022679"/>
    </source>
</evidence>
<keyword evidence="2" id="KW-0012">Acyltransferase</keyword>
<dbReference type="Gene3D" id="3.40.630.30">
    <property type="match status" value="1"/>
</dbReference>
<dbReference type="CDD" id="cd04301">
    <property type="entry name" value="NAT_SF"/>
    <property type="match status" value="1"/>
</dbReference>
<accession>A0A1H5MX56</accession>
<dbReference type="AlphaFoldDB" id="A0A1H5MX56"/>
<dbReference type="GO" id="GO:0016747">
    <property type="term" value="F:acyltransferase activity, transferring groups other than amino-acyl groups"/>
    <property type="evidence" value="ECO:0007669"/>
    <property type="project" value="InterPro"/>
</dbReference>
<dbReference type="InterPro" id="IPR000182">
    <property type="entry name" value="GNAT_dom"/>
</dbReference>
<dbReference type="Pfam" id="PF00583">
    <property type="entry name" value="Acetyltransf_1"/>
    <property type="match status" value="1"/>
</dbReference>
<reference evidence="4" key="1">
    <citation type="submission" date="2016-10" db="EMBL/GenBank/DDBJ databases">
        <authorList>
            <person name="Varghese N."/>
            <person name="Submissions S."/>
        </authorList>
    </citation>
    <scope>NUCLEOTIDE SEQUENCE [LARGE SCALE GENOMIC DNA]</scope>
    <source>
        <strain evidence="4">LMG 25555</strain>
    </source>
</reference>
<dbReference type="GO" id="GO:0005840">
    <property type="term" value="C:ribosome"/>
    <property type="evidence" value="ECO:0007669"/>
    <property type="project" value="UniProtKB-KW"/>
</dbReference>
<proteinExistence type="predicted"/>
<name>A0A1H5MX56_PSEDM</name>
<dbReference type="InterPro" id="IPR016181">
    <property type="entry name" value="Acyl_CoA_acyltransferase"/>
</dbReference>
<sequence length="161" mass="17764">MDIRLAQEQDWMLLKQVRLAALLDAPTAFGVSYQAAADYTDAQWMQRAASETGTRFWLAIKDGLPLGMIGAGVSGANRFNLIGMWVAPALRGSGVASRLVGAVKSCALEQGYEQVYLDVAPDNARAASFYLKQGFNFVDEWEPLQSHPHIMVQTMLWAARR</sequence>
<evidence type="ECO:0000313" key="4">
    <source>
        <dbReference type="EMBL" id="SEE93932.1"/>
    </source>
</evidence>
<dbReference type="OrthoDB" id="9796129at2"/>
<evidence type="ECO:0000256" key="2">
    <source>
        <dbReference type="ARBA" id="ARBA00023315"/>
    </source>
</evidence>
<keyword evidence="4" id="KW-0687">Ribonucleoprotein</keyword>
<comment type="caution">
    <text evidence="4">The sequence shown here is derived from an EMBL/GenBank/DDBJ whole genome shotgun (WGS) entry which is preliminary data.</text>
</comment>
<keyword evidence="5" id="KW-1185">Reference proteome</keyword>
<dbReference type="PANTHER" id="PTHR43877">
    <property type="entry name" value="AMINOALKYLPHOSPHONATE N-ACETYLTRANSFERASE-RELATED-RELATED"/>
    <property type="match status" value="1"/>
</dbReference>
<dbReference type="PANTHER" id="PTHR43877:SF2">
    <property type="entry name" value="AMINOALKYLPHOSPHONATE N-ACETYLTRANSFERASE-RELATED"/>
    <property type="match status" value="1"/>
</dbReference>
<dbReference type="PROSITE" id="PS51186">
    <property type="entry name" value="GNAT"/>
    <property type="match status" value="1"/>
</dbReference>
<dbReference type="InterPro" id="IPR050832">
    <property type="entry name" value="Bact_Acetyltransf"/>
</dbReference>
<keyword evidence="1" id="KW-0808">Transferase</keyword>
<dbReference type="Proteomes" id="UP000183613">
    <property type="component" value="Unassembled WGS sequence"/>
</dbReference>
<dbReference type="EMBL" id="FNUD01000002">
    <property type="protein sequence ID" value="SEE93932.1"/>
    <property type="molecule type" value="Genomic_DNA"/>
</dbReference>
<dbReference type="RefSeq" id="WP_074836806.1">
    <property type="nucleotide sequence ID" value="NZ_FNUD01000002.1"/>
</dbReference>
<evidence type="ECO:0000259" key="3">
    <source>
        <dbReference type="PROSITE" id="PS51186"/>
    </source>
</evidence>
<keyword evidence="4" id="KW-0689">Ribosomal protein</keyword>
<feature type="domain" description="N-acetyltransferase" evidence="3">
    <location>
        <begin position="1"/>
        <end position="156"/>
    </location>
</feature>
<protein>
    <submittedName>
        <fullName evidence="4">Ribosomal protein S18 acetylase RimI</fullName>
    </submittedName>
</protein>
<dbReference type="SUPFAM" id="SSF55729">
    <property type="entry name" value="Acyl-CoA N-acyltransferases (Nat)"/>
    <property type="match status" value="1"/>
</dbReference>